<sequence>MAPASLTRNIVIFGETGAGKSSVINLMAGQQIASILSPDSYRCTLHWTEYRITFENGTQYQVFDTVGLEEPRLQTGEYLSAVTNAYGLINTLKERGGVNLLLFCIRGGRVTATMQCNYRLFFEFFCEEKVPLALVVTNLERETRMEDWYMRNGHYLEKYNIRSAGHACITAANLLDGRHRDKYEMSRGILRGVVEVHCNASMEGWTGGQGWLASFIKKLVEFVVGRPKKRDIIGILTKRCGMSKEVAWQVVRQIADENQS</sequence>
<dbReference type="GeneID" id="64702645"/>
<organism evidence="2 3">
    <name type="scientific">Suillus discolor</name>
    <dbReference type="NCBI Taxonomy" id="1912936"/>
    <lineage>
        <taxon>Eukaryota</taxon>
        <taxon>Fungi</taxon>
        <taxon>Dikarya</taxon>
        <taxon>Basidiomycota</taxon>
        <taxon>Agaricomycotina</taxon>
        <taxon>Agaricomycetes</taxon>
        <taxon>Agaricomycetidae</taxon>
        <taxon>Boletales</taxon>
        <taxon>Suillineae</taxon>
        <taxon>Suillaceae</taxon>
        <taxon>Suillus</taxon>
    </lineage>
</organism>
<evidence type="ECO:0000259" key="1">
    <source>
        <dbReference type="Pfam" id="PF01926"/>
    </source>
</evidence>
<dbReference type="InterPro" id="IPR027417">
    <property type="entry name" value="P-loop_NTPase"/>
</dbReference>
<dbReference type="GO" id="GO:0005525">
    <property type="term" value="F:GTP binding"/>
    <property type="evidence" value="ECO:0007669"/>
    <property type="project" value="InterPro"/>
</dbReference>
<dbReference type="EMBL" id="JABBWM010000005">
    <property type="protein sequence ID" value="KAG2117014.1"/>
    <property type="molecule type" value="Genomic_DNA"/>
</dbReference>
<dbReference type="OrthoDB" id="8954335at2759"/>
<comment type="caution">
    <text evidence="2">The sequence shown here is derived from an EMBL/GenBank/DDBJ whole genome shotgun (WGS) entry which is preliminary data.</text>
</comment>
<keyword evidence="3" id="KW-1185">Reference proteome</keyword>
<dbReference type="AlphaFoldDB" id="A0A9P7FH74"/>
<name>A0A9P7FH74_9AGAM</name>
<dbReference type="Proteomes" id="UP000823399">
    <property type="component" value="Unassembled WGS sequence"/>
</dbReference>
<dbReference type="RefSeq" id="XP_041297903.1">
    <property type="nucleotide sequence ID" value="XM_041440386.1"/>
</dbReference>
<evidence type="ECO:0000313" key="2">
    <source>
        <dbReference type="EMBL" id="KAG2117014.1"/>
    </source>
</evidence>
<accession>A0A9P7FH74</accession>
<dbReference type="CDD" id="cd00882">
    <property type="entry name" value="Ras_like_GTPase"/>
    <property type="match status" value="1"/>
</dbReference>
<reference evidence="2" key="1">
    <citation type="journal article" date="2020" name="New Phytol.">
        <title>Comparative genomics reveals dynamic genome evolution in host specialist ectomycorrhizal fungi.</title>
        <authorList>
            <person name="Lofgren L.A."/>
            <person name="Nguyen N.H."/>
            <person name="Vilgalys R."/>
            <person name="Ruytinx J."/>
            <person name="Liao H.L."/>
            <person name="Branco S."/>
            <person name="Kuo A."/>
            <person name="LaButti K."/>
            <person name="Lipzen A."/>
            <person name="Andreopoulos W."/>
            <person name="Pangilinan J."/>
            <person name="Riley R."/>
            <person name="Hundley H."/>
            <person name="Na H."/>
            <person name="Barry K."/>
            <person name="Grigoriev I.V."/>
            <person name="Stajich J.E."/>
            <person name="Kennedy P.G."/>
        </authorList>
    </citation>
    <scope>NUCLEOTIDE SEQUENCE</scope>
    <source>
        <strain evidence="2">FC423</strain>
    </source>
</reference>
<feature type="domain" description="G" evidence="1">
    <location>
        <begin position="10"/>
        <end position="110"/>
    </location>
</feature>
<dbReference type="Pfam" id="PF01926">
    <property type="entry name" value="MMR_HSR1"/>
    <property type="match status" value="1"/>
</dbReference>
<gene>
    <name evidence="2" type="ORF">F5147DRAFT_757837</name>
</gene>
<proteinExistence type="predicted"/>
<dbReference type="InterPro" id="IPR006073">
    <property type="entry name" value="GTP-bd"/>
</dbReference>
<dbReference type="SUPFAM" id="SSF52540">
    <property type="entry name" value="P-loop containing nucleoside triphosphate hydrolases"/>
    <property type="match status" value="1"/>
</dbReference>
<protein>
    <recommendedName>
        <fullName evidence="1">G domain-containing protein</fullName>
    </recommendedName>
</protein>
<dbReference type="Gene3D" id="3.40.50.300">
    <property type="entry name" value="P-loop containing nucleotide triphosphate hydrolases"/>
    <property type="match status" value="1"/>
</dbReference>
<evidence type="ECO:0000313" key="3">
    <source>
        <dbReference type="Proteomes" id="UP000823399"/>
    </source>
</evidence>